<protein>
    <submittedName>
        <fullName evidence="1">Uncharacterized protein</fullName>
    </submittedName>
</protein>
<proteinExistence type="predicted"/>
<comment type="caution">
    <text evidence="1">The sequence shown here is derived from an EMBL/GenBank/DDBJ whole genome shotgun (WGS) entry which is preliminary data.</text>
</comment>
<keyword evidence="2" id="KW-1185">Reference proteome</keyword>
<sequence>MEGGLGKSCFDILSTIYEDANATDQLGDNDVPMQQNVITVGPTTIVRGKSNVQSIDDRSRCDTMIMGGRTDATKLSETHDLFTIGENTMEIGQGSSSSGLVSSQIVDPVAPHVATVEKLSRSPWL</sequence>
<dbReference type="EMBL" id="JBBPBN010000038">
    <property type="protein sequence ID" value="KAK9000114.1"/>
    <property type="molecule type" value="Genomic_DNA"/>
</dbReference>
<name>A0ABR2QHZ3_9ROSI</name>
<reference evidence="1 2" key="1">
    <citation type="journal article" date="2024" name="G3 (Bethesda)">
        <title>Genome assembly of Hibiscus sabdariffa L. provides insights into metabolisms of medicinal natural products.</title>
        <authorList>
            <person name="Kim T."/>
        </authorList>
    </citation>
    <scope>NUCLEOTIDE SEQUENCE [LARGE SCALE GENOMIC DNA]</scope>
    <source>
        <strain evidence="1">TK-2024</strain>
        <tissue evidence="1">Old leaves</tissue>
    </source>
</reference>
<evidence type="ECO:0000313" key="1">
    <source>
        <dbReference type="EMBL" id="KAK9000114.1"/>
    </source>
</evidence>
<gene>
    <name evidence="1" type="ORF">V6N11_082247</name>
</gene>
<accession>A0ABR2QHZ3</accession>
<organism evidence="1 2">
    <name type="scientific">Hibiscus sabdariffa</name>
    <name type="common">roselle</name>
    <dbReference type="NCBI Taxonomy" id="183260"/>
    <lineage>
        <taxon>Eukaryota</taxon>
        <taxon>Viridiplantae</taxon>
        <taxon>Streptophyta</taxon>
        <taxon>Embryophyta</taxon>
        <taxon>Tracheophyta</taxon>
        <taxon>Spermatophyta</taxon>
        <taxon>Magnoliopsida</taxon>
        <taxon>eudicotyledons</taxon>
        <taxon>Gunneridae</taxon>
        <taxon>Pentapetalae</taxon>
        <taxon>rosids</taxon>
        <taxon>malvids</taxon>
        <taxon>Malvales</taxon>
        <taxon>Malvaceae</taxon>
        <taxon>Malvoideae</taxon>
        <taxon>Hibiscus</taxon>
    </lineage>
</organism>
<dbReference type="Proteomes" id="UP001396334">
    <property type="component" value="Unassembled WGS sequence"/>
</dbReference>
<evidence type="ECO:0000313" key="2">
    <source>
        <dbReference type="Proteomes" id="UP001396334"/>
    </source>
</evidence>